<feature type="domain" description="ANTAR" evidence="1">
    <location>
        <begin position="97"/>
        <end position="158"/>
    </location>
</feature>
<dbReference type="Gene3D" id="1.10.10.10">
    <property type="entry name" value="Winged helix-like DNA-binding domain superfamily/Winged helix DNA-binding domain"/>
    <property type="match status" value="1"/>
</dbReference>
<evidence type="ECO:0000313" key="2">
    <source>
        <dbReference type="EMBL" id="MBD1372408.1"/>
    </source>
</evidence>
<comment type="caution">
    <text evidence="2">The sequence shown here is derived from an EMBL/GenBank/DDBJ whole genome shotgun (WGS) entry which is preliminary data.</text>
</comment>
<evidence type="ECO:0000259" key="1">
    <source>
        <dbReference type="PROSITE" id="PS50921"/>
    </source>
</evidence>
<evidence type="ECO:0000313" key="3">
    <source>
        <dbReference type="Proteomes" id="UP000661691"/>
    </source>
</evidence>
<dbReference type="GO" id="GO:0003723">
    <property type="term" value="F:RNA binding"/>
    <property type="evidence" value="ECO:0007669"/>
    <property type="project" value="InterPro"/>
</dbReference>
<dbReference type="EMBL" id="JACXAH010000010">
    <property type="protein sequence ID" value="MBD1372408.1"/>
    <property type="molecule type" value="Genomic_DNA"/>
</dbReference>
<sequence>MKVYVKSYVPIPSSVRSFIEQLCAQSIHLVHTEEDKIDFMLIYDPSFNTHMPLKKRNLPFAYLVNHERIEGKGGTMIFSTHMPISLVVRIMQLHQENKQLTQRVNELEDGLAARKIIEKAKGILMVKEGIQEAEAYRRLRTKAMNSRKTIKEISIQILYNQSNTNYVIDQVKV</sequence>
<dbReference type="PROSITE" id="PS50921">
    <property type="entry name" value="ANTAR"/>
    <property type="match status" value="1"/>
</dbReference>
<organism evidence="2 3">
    <name type="scientific">Polycladospora coralii</name>
    <dbReference type="NCBI Taxonomy" id="2771432"/>
    <lineage>
        <taxon>Bacteria</taxon>
        <taxon>Bacillati</taxon>
        <taxon>Bacillota</taxon>
        <taxon>Bacilli</taxon>
        <taxon>Bacillales</taxon>
        <taxon>Thermoactinomycetaceae</taxon>
        <taxon>Polycladospora</taxon>
    </lineage>
</organism>
<gene>
    <name evidence="2" type="ORF">IC620_08560</name>
</gene>
<dbReference type="RefSeq" id="WP_191140691.1">
    <property type="nucleotide sequence ID" value="NZ_JACXAG020000007.1"/>
</dbReference>
<protein>
    <submittedName>
        <fullName evidence="2">ANTAR domain-containing protein</fullName>
    </submittedName>
</protein>
<dbReference type="Proteomes" id="UP000661691">
    <property type="component" value="Unassembled WGS sequence"/>
</dbReference>
<dbReference type="Pfam" id="PF03861">
    <property type="entry name" value="ANTAR"/>
    <property type="match status" value="1"/>
</dbReference>
<reference evidence="2" key="1">
    <citation type="submission" date="2020-09" db="EMBL/GenBank/DDBJ databases">
        <title>A novel bacterium of genus Hazenella, isolated from South China Sea.</title>
        <authorList>
            <person name="Huang H."/>
            <person name="Mo K."/>
            <person name="Hu Y."/>
        </authorList>
    </citation>
    <scope>NUCLEOTIDE SEQUENCE</scope>
    <source>
        <strain evidence="2">IB182357</strain>
    </source>
</reference>
<dbReference type="InterPro" id="IPR011006">
    <property type="entry name" value="CheY-like_superfamily"/>
</dbReference>
<dbReference type="InterPro" id="IPR005561">
    <property type="entry name" value="ANTAR"/>
</dbReference>
<name>A0A926NFK5_9BACL</name>
<proteinExistence type="predicted"/>
<keyword evidence="3" id="KW-1185">Reference proteome</keyword>
<dbReference type="AlphaFoldDB" id="A0A926NFK5"/>
<dbReference type="SMART" id="SM01012">
    <property type="entry name" value="ANTAR"/>
    <property type="match status" value="1"/>
</dbReference>
<accession>A0A926NFK5</accession>
<dbReference type="SUPFAM" id="SSF52172">
    <property type="entry name" value="CheY-like"/>
    <property type="match status" value="1"/>
</dbReference>
<dbReference type="InterPro" id="IPR036388">
    <property type="entry name" value="WH-like_DNA-bd_sf"/>
</dbReference>